<name>A0A434AYG5_9BACT</name>
<dbReference type="Proteomes" id="UP000282985">
    <property type="component" value="Unassembled WGS sequence"/>
</dbReference>
<protein>
    <submittedName>
        <fullName evidence="3">DUF2892 domain-containing protein</fullName>
    </submittedName>
</protein>
<feature type="domain" description="Inner membrane protein YgaP-like transmembrane" evidence="2">
    <location>
        <begin position="1"/>
        <end position="67"/>
    </location>
</feature>
<keyword evidence="1" id="KW-0472">Membrane</keyword>
<dbReference type="RefSeq" id="WP_127342347.1">
    <property type="nucleotide sequence ID" value="NZ_RJJX01000002.1"/>
</dbReference>
<keyword evidence="4" id="KW-1185">Reference proteome</keyword>
<evidence type="ECO:0000256" key="1">
    <source>
        <dbReference type="SAM" id="Phobius"/>
    </source>
</evidence>
<evidence type="ECO:0000313" key="3">
    <source>
        <dbReference type="EMBL" id="RUT79524.1"/>
    </source>
</evidence>
<dbReference type="EMBL" id="RJJX01000002">
    <property type="protein sequence ID" value="RUT79524.1"/>
    <property type="molecule type" value="Genomic_DNA"/>
</dbReference>
<dbReference type="InterPro" id="IPR021309">
    <property type="entry name" value="YgaP-like_TM"/>
</dbReference>
<reference evidence="3 4" key="1">
    <citation type="submission" date="2018-11" db="EMBL/GenBank/DDBJ databases">
        <title>Parancylomarina longa gen. nov., sp. nov., isolated from sediments of southern Okinawa.</title>
        <authorList>
            <person name="Fu T."/>
        </authorList>
    </citation>
    <scope>NUCLEOTIDE SEQUENCE [LARGE SCALE GENOMIC DNA]</scope>
    <source>
        <strain evidence="3 4">T3-2 S1-C</strain>
    </source>
</reference>
<evidence type="ECO:0000313" key="4">
    <source>
        <dbReference type="Proteomes" id="UP000282985"/>
    </source>
</evidence>
<feature type="transmembrane region" description="Helical" evidence="1">
    <location>
        <begin position="7"/>
        <end position="25"/>
    </location>
</feature>
<dbReference type="Pfam" id="PF11127">
    <property type="entry name" value="YgaP-like_TM"/>
    <property type="match status" value="1"/>
</dbReference>
<feature type="transmembrane region" description="Helical" evidence="1">
    <location>
        <begin position="31"/>
        <end position="51"/>
    </location>
</feature>
<dbReference type="OrthoDB" id="9804804at2"/>
<evidence type="ECO:0000259" key="2">
    <source>
        <dbReference type="Pfam" id="PF11127"/>
    </source>
</evidence>
<organism evidence="3 4">
    <name type="scientific">Ancylomarina longa</name>
    <dbReference type="NCBI Taxonomy" id="2487017"/>
    <lineage>
        <taxon>Bacteria</taxon>
        <taxon>Pseudomonadati</taxon>
        <taxon>Bacteroidota</taxon>
        <taxon>Bacteroidia</taxon>
        <taxon>Marinilabiliales</taxon>
        <taxon>Marinifilaceae</taxon>
        <taxon>Ancylomarina</taxon>
    </lineage>
</organism>
<sequence length="71" mass="7847">MKKNMGILDRVLRTVVAIILAILYFTDVITGTIGIIVLVFACIMLLTSLIGSCPPYGLFGWNTCKVKEQKQ</sequence>
<gene>
    <name evidence="3" type="ORF">DLK05_02210</name>
</gene>
<comment type="caution">
    <text evidence="3">The sequence shown here is derived from an EMBL/GenBank/DDBJ whole genome shotgun (WGS) entry which is preliminary data.</text>
</comment>
<proteinExistence type="predicted"/>
<dbReference type="AlphaFoldDB" id="A0A434AYG5"/>
<keyword evidence="1" id="KW-0812">Transmembrane</keyword>
<keyword evidence="1" id="KW-1133">Transmembrane helix</keyword>
<accession>A0A434AYG5</accession>